<keyword evidence="7 9" id="KW-0479">Metal-binding</keyword>
<organism evidence="10 11">
    <name type="scientific">SAR324 cluster bacterium</name>
    <dbReference type="NCBI Taxonomy" id="2024889"/>
    <lineage>
        <taxon>Bacteria</taxon>
        <taxon>Deltaproteobacteria</taxon>
        <taxon>SAR324 cluster</taxon>
    </lineage>
</organism>
<reference evidence="10 11" key="1">
    <citation type="journal article" date="2020" name="Biotechnol. Biofuels">
        <title>New insights from the biogas microbiome by comprehensive genome-resolved metagenomics of nearly 1600 species originating from multiple anaerobic digesters.</title>
        <authorList>
            <person name="Campanaro S."/>
            <person name="Treu L."/>
            <person name="Rodriguez-R L.M."/>
            <person name="Kovalovszki A."/>
            <person name="Ziels R.M."/>
            <person name="Maus I."/>
            <person name="Zhu X."/>
            <person name="Kougias P.G."/>
            <person name="Basile A."/>
            <person name="Luo G."/>
            <person name="Schluter A."/>
            <person name="Konstantinidis K.T."/>
            <person name="Angelidaki I."/>
        </authorList>
    </citation>
    <scope>NUCLEOTIDE SEQUENCE [LARGE SCALE GENOMIC DNA]</scope>
    <source>
        <strain evidence="10">AS27yjCOA_65</strain>
    </source>
</reference>
<accession>A0A7X9FPG4</accession>
<sequence length="358" mass="39342">MLYYLYTLKSSVSWLNVFKYQTFRAMLAFLVSFALVLIFAPIFIRYLKKKGVKGQPIRDDGPERHELKEGTPTMGGFVPVCAVVFTTLLLADLSNPYIWLTLGVMVAYGAVGFIDDWKKIKQQDSAGLSERQKLIVQFSVAGVAALVLLLMGFSTELSIPYTKDLTIHLNSIFFLLFAMLVVVGTCNAVNLTDGLDGLAIGPIMTVAGTYSIFAYLGGHSVLAGYLGVYHVPGVGELSILLMAIVASGLGFLWYNSFPAQIFMGDLGALSLGGVLGFIAVVVKHELILVIAGGIFVVEALSVIIQRYYYKFTKKRIFKMAPVHHHFELLGLAEPKIIVRFWIISIVLALIALTSLKIR</sequence>
<comment type="similarity">
    <text evidence="2 7">Belongs to the glycosyltransferase 4 family. MraY subfamily.</text>
</comment>
<dbReference type="EMBL" id="JAAZON010000086">
    <property type="protein sequence ID" value="NMC61943.1"/>
    <property type="molecule type" value="Genomic_DNA"/>
</dbReference>
<dbReference type="InterPro" id="IPR003524">
    <property type="entry name" value="PNAcMuramoyl-5peptid_Trfase"/>
</dbReference>
<evidence type="ECO:0000313" key="11">
    <source>
        <dbReference type="Proteomes" id="UP000524246"/>
    </source>
</evidence>
<protein>
    <recommendedName>
        <fullName evidence="7 8">Phospho-N-acetylmuramoyl-pentapeptide-transferase</fullName>
        <ecNumber evidence="7 8">2.7.8.13</ecNumber>
    </recommendedName>
    <alternativeName>
        <fullName evidence="7">UDP-MurNAc-pentapeptide phosphotransferase</fullName>
    </alternativeName>
</protein>
<name>A0A7X9FPG4_9DELT</name>
<dbReference type="EC" id="2.7.8.13" evidence="7 8"/>
<evidence type="ECO:0000256" key="7">
    <source>
        <dbReference type="HAMAP-Rule" id="MF_00038"/>
    </source>
</evidence>
<dbReference type="NCBIfam" id="TIGR00445">
    <property type="entry name" value="mraY"/>
    <property type="match status" value="1"/>
</dbReference>
<comment type="caution">
    <text evidence="10">The sequence shown here is derived from an EMBL/GenBank/DDBJ whole genome shotgun (WGS) entry which is preliminary data.</text>
</comment>
<comment type="cofactor">
    <cofactor evidence="7 9">
        <name>Mg(2+)</name>
        <dbReference type="ChEBI" id="CHEBI:18420"/>
    </cofactor>
</comment>
<feature type="transmembrane region" description="Helical" evidence="7">
    <location>
        <begin position="261"/>
        <end position="280"/>
    </location>
</feature>
<feature type="transmembrane region" description="Helical" evidence="7">
    <location>
        <begin position="336"/>
        <end position="355"/>
    </location>
</feature>
<dbReference type="GO" id="GO:0008963">
    <property type="term" value="F:phospho-N-acetylmuramoyl-pentapeptide-transferase activity"/>
    <property type="evidence" value="ECO:0007669"/>
    <property type="project" value="UniProtKB-UniRule"/>
</dbReference>
<evidence type="ECO:0000256" key="5">
    <source>
        <dbReference type="ARBA" id="ARBA00022989"/>
    </source>
</evidence>
<evidence type="ECO:0000256" key="2">
    <source>
        <dbReference type="ARBA" id="ARBA00005583"/>
    </source>
</evidence>
<evidence type="ECO:0000256" key="6">
    <source>
        <dbReference type="ARBA" id="ARBA00023136"/>
    </source>
</evidence>
<dbReference type="UniPathway" id="UPA00219"/>
<dbReference type="AlphaFoldDB" id="A0A7X9FPG4"/>
<dbReference type="PANTHER" id="PTHR22926">
    <property type="entry name" value="PHOSPHO-N-ACETYLMURAMOYL-PENTAPEPTIDE-TRANSFERASE"/>
    <property type="match status" value="1"/>
</dbReference>
<proteinExistence type="inferred from homology"/>
<feature type="transmembrane region" description="Helical" evidence="7">
    <location>
        <begin position="286"/>
        <end position="309"/>
    </location>
</feature>
<feature type="transmembrane region" description="Helical" evidence="7">
    <location>
        <begin position="97"/>
        <end position="114"/>
    </location>
</feature>
<keyword evidence="7 9" id="KW-0460">Magnesium</keyword>
<comment type="subcellular location">
    <subcellularLocation>
        <location evidence="7">Cell membrane</location>
        <topology evidence="7">Multi-pass membrane protein</topology>
    </subcellularLocation>
    <subcellularLocation>
        <location evidence="1">Membrane</location>
        <topology evidence="1">Multi-pass membrane protein</topology>
    </subcellularLocation>
</comment>
<dbReference type="GO" id="GO:0071555">
    <property type="term" value="P:cell wall organization"/>
    <property type="evidence" value="ECO:0007669"/>
    <property type="project" value="UniProtKB-KW"/>
</dbReference>
<feature type="transmembrane region" description="Helical" evidence="7">
    <location>
        <begin position="134"/>
        <end position="153"/>
    </location>
</feature>
<evidence type="ECO:0000256" key="9">
    <source>
        <dbReference type="PIRSR" id="PIRSR600715-1"/>
    </source>
</evidence>
<evidence type="ECO:0000313" key="10">
    <source>
        <dbReference type="EMBL" id="NMC61943.1"/>
    </source>
</evidence>
<keyword evidence="7" id="KW-0961">Cell wall biogenesis/degradation</keyword>
<feature type="transmembrane region" description="Helical" evidence="7">
    <location>
        <begin position="198"/>
        <end position="217"/>
    </location>
</feature>
<feature type="transmembrane region" description="Helical" evidence="7">
    <location>
        <begin position="237"/>
        <end position="254"/>
    </location>
</feature>
<keyword evidence="7" id="KW-0131">Cell cycle</keyword>
<dbReference type="PROSITE" id="PS01348">
    <property type="entry name" value="MRAY_2"/>
    <property type="match status" value="1"/>
</dbReference>
<keyword evidence="4 7" id="KW-0812">Transmembrane</keyword>
<evidence type="ECO:0000256" key="4">
    <source>
        <dbReference type="ARBA" id="ARBA00022692"/>
    </source>
</evidence>
<gene>
    <name evidence="7" type="primary">mraY</name>
    <name evidence="10" type="ORF">GYA55_02115</name>
</gene>
<comment type="function">
    <text evidence="7">Catalyzes the initial step of the lipid cycle reactions in the biosynthesis of the cell wall peptidoglycan: transfers peptidoglycan precursor phospho-MurNAc-pentapeptide from UDP-MurNAc-pentapeptide onto the lipid carrier undecaprenyl phosphate, yielding undecaprenyl-pyrophosphoryl-MurNAc-pentapeptide, known as lipid I.</text>
</comment>
<dbReference type="InterPro" id="IPR000715">
    <property type="entry name" value="Glycosyl_transferase_4"/>
</dbReference>
<dbReference type="InterPro" id="IPR018480">
    <property type="entry name" value="PNAcMuramoyl-5peptid_Trfase_CS"/>
</dbReference>
<dbReference type="GO" id="GO:0008360">
    <property type="term" value="P:regulation of cell shape"/>
    <property type="evidence" value="ECO:0007669"/>
    <property type="project" value="UniProtKB-KW"/>
</dbReference>
<dbReference type="GO" id="GO:0051301">
    <property type="term" value="P:cell division"/>
    <property type="evidence" value="ECO:0007669"/>
    <property type="project" value="UniProtKB-KW"/>
</dbReference>
<dbReference type="PANTHER" id="PTHR22926:SF5">
    <property type="entry name" value="PHOSPHO-N-ACETYLMURAMOYL-PENTAPEPTIDE-TRANSFERASE HOMOLOG"/>
    <property type="match status" value="1"/>
</dbReference>
<evidence type="ECO:0000256" key="3">
    <source>
        <dbReference type="ARBA" id="ARBA00022679"/>
    </source>
</evidence>
<keyword evidence="7" id="KW-0573">Peptidoglycan synthesis</keyword>
<keyword evidence="3 7" id="KW-0808">Transferase</keyword>
<evidence type="ECO:0000256" key="8">
    <source>
        <dbReference type="NCBIfam" id="TIGR00445"/>
    </source>
</evidence>
<feature type="binding site" evidence="9">
    <location>
        <position position="190"/>
    </location>
    <ligand>
        <name>Mg(2+)</name>
        <dbReference type="ChEBI" id="CHEBI:18420"/>
    </ligand>
</feature>
<keyword evidence="7" id="KW-0132">Cell division</keyword>
<keyword evidence="7" id="KW-0133">Cell shape</keyword>
<keyword evidence="5 7" id="KW-1133">Transmembrane helix</keyword>
<feature type="binding site" evidence="9">
    <location>
        <position position="265"/>
    </location>
    <ligand>
        <name>Mg(2+)</name>
        <dbReference type="ChEBI" id="CHEBI:18420"/>
    </ligand>
</feature>
<comment type="catalytic activity">
    <reaction evidence="7">
        <text>UDP-N-acetyl-alpha-D-muramoyl-L-alanyl-gamma-D-glutamyl-meso-2,6-diaminopimeloyl-D-alanyl-D-alanine + di-trans,octa-cis-undecaprenyl phosphate = di-trans,octa-cis-undecaprenyl diphospho-N-acetyl-alpha-D-muramoyl-L-alanyl-D-glutamyl-meso-2,6-diaminopimeloyl-D-alanyl-D-alanine + UMP</text>
        <dbReference type="Rhea" id="RHEA:28386"/>
        <dbReference type="ChEBI" id="CHEBI:57865"/>
        <dbReference type="ChEBI" id="CHEBI:60392"/>
        <dbReference type="ChEBI" id="CHEBI:61386"/>
        <dbReference type="ChEBI" id="CHEBI:61387"/>
        <dbReference type="EC" id="2.7.8.13"/>
    </reaction>
</comment>
<feature type="transmembrane region" description="Helical" evidence="7">
    <location>
        <begin position="165"/>
        <end position="186"/>
    </location>
</feature>
<dbReference type="Proteomes" id="UP000524246">
    <property type="component" value="Unassembled WGS sequence"/>
</dbReference>
<comment type="pathway">
    <text evidence="7">Cell wall biogenesis; peptidoglycan biosynthesis.</text>
</comment>
<evidence type="ECO:0000256" key="1">
    <source>
        <dbReference type="ARBA" id="ARBA00004141"/>
    </source>
</evidence>
<keyword evidence="6 7" id="KW-0472">Membrane</keyword>
<dbReference type="HAMAP" id="MF_00038">
    <property type="entry name" value="MraY"/>
    <property type="match status" value="1"/>
</dbReference>
<dbReference type="GO" id="GO:0009252">
    <property type="term" value="P:peptidoglycan biosynthetic process"/>
    <property type="evidence" value="ECO:0007669"/>
    <property type="project" value="UniProtKB-UniRule"/>
</dbReference>
<dbReference type="CDD" id="cd06852">
    <property type="entry name" value="GT_MraY"/>
    <property type="match status" value="1"/>
</dbReference>
<dbReference type="GO" id="GO:0046872">
    <property type="term" value="F:metal ion binding"/>
    <property type="evidence" value="ECO:0007669"/>
    <property type="project" value="UniProtKB-KW"/>
</dbReference>
<dbReference type="Pfam" id="PF00953">
    <property type="entry name" value="Glycos_transf_4"/>
    <property type="match status" value="1"/>
</dbReference>
<dbReference type="GO" id="GO:0005886">
    <property type="term" value="C:plasma membrane"/>
    <property type="evidence" value="ECO:0007669"/>
    <property type="project" value="UniProtKB-SubCell"/>
</dbReference>
<feature type="transmembrane region" description="Helical" evidence="7">
    <location>
        <begin position="74"/>
        <end position="91"/>
    </location>
</feature>
<keyword evidence="7" id="KW-1003">Cell membrane</keyword>
<feature type="transmembrane region" description="Helical" evidence="7">
    <location>
        <begin position="23"/>
        <end position="44"/>
    </location>
</feature>